<evidence type="ECO:0000256" key="3">
    <source>
        <dbReference type="ARBA" id="ARBA00022737"/>
    </source>
</evidence>
<dbReference type="InterPro" id="IPR036236">
    <property type="entry name" value="Znf_C2H2_sf"/>
</dbReference>
<keyword evidence="5" id="KW-0862">Zinc</keyword>
<feature type="compositionally biased region" description="Gly residues" evidence="10">
    <location>
        <begin position="520"/>
        <end position="531"/>
    </location>
</feature>
<dbReference type="PANTHER" id="PTHR47428:SF1">
    <property type="entry name" value="REGULATORY PROTEIN MIG1-RELATED"/>
    <property type="match status" value="1"/>
</dbReference>
<sequence>MSGDLKPPLTNHPMPPTSYHHQPPPLTSAPAPHLHSSASSNYHHPSQHHHQPHQPPPPQTSLDPSTSYGPGSAHSYSSNTLVKQQQMSPVSLSHSHPSHHSHSLSHSSHHSSMPLTTIQPQPTMNDNMGNMTPISKSKPGSTGSGEGKAKPHLCTICNRGFTTGGHLQRHQRIHTGVKAFKCPFPGCETRTSRQDNLQQHYRTHLSPSLRRGSGSEARAAVNQAMEAAGLKSMSTRAPRKSKSSTNTPSSNTSAGTSQHIPSPYATPTSQNGHYGYHQMYEPQPYAYPLHHPPPPSMSLGNTAQTSATSSRGPSPTNGHSSGQSSVSSIPNAHHPHGSYYPQPFTPNYPYYPAAYRYSAPGQGHMMPYGAGHPPPAPPPHIYSPGIASEHPGTVPGGHMYSPMGSSFQAHSRESSYGGMMPGYPAPGPSPVANGYPRHGSASSLLHQAPGAGSGIGAGGPAGPSSDRGRYSPTRRRSPPDLLSQGVVDPNNMSGRPPMQMGYAPPPHSNGNGMPGPESGSAGGNSVGGMANGYGPPSHLSAYAYGPGPAAGGSETLARLQGRNSASSSSEDGSAGGQEEGGLKPPI</sequence>
<evidence type="ECO:0000256" key="7">
    <source>
        <dbReference type="ARBA" id="ARBA00023163"/>
    </source>
</evidence>
<dbReference type="GO" id="GO:0008270">
    <property type="term" value="F:zinc ion binding"/>
    <property type="evidence" value="ECO:0007669"/>
    <property type="project" value="UniProtKB-KW"/>
</dbReference>
<dbReference type="GO" id="GO:0005737">
    <property type="term" value="C:cytoplasm"/>
    <property type="evidence" value="ECO:0007669"/>
    <property type="project" value="TreeGrafter"/>
</dbReference>
<evidence type="ECO:0000313" key="12">
    <source>
        <dbReference type="EMBL" id="ORX34969.1"/>
    </source>
</evidence>
<dbReference type="GO" id="GO:0005634">
    <property type="term" value="C:nucleus"/>
    <property type="evidence" value="ECO:0007669"/>
    <property type="project" value="UniProtKB-SubCell"/>
</dbReference>
<name>A0A1Y1UAC2_9TREE</name>
<feature type="region of interest" description="Disordered" evidence="10">
    <location>
        <begin position="428"/>
        <end position="586"/>
    </location>
</feature>
<evidence type="ECO:0000313" key="13">
    <source>
        <dbReference type="Proteomes" id="UP000193218"/>
    </source>
</evidence>
<evidence type="ECO:0000259" key="11">
    <source>
        <dbReference type="PROSITE" id="PS50157"/>
    </source>
</evidence>
<feature type="compositionally biased region" description="Polar residues" evidence="10">
    <location>
        <begin position="298"/>
        <end position="319"/>
    </location>
</feature>
<feature type="domain" description="C2H2-type" evidence="11">
    <location>
        <begin position="152"/>
        <end position="179"/>
    </location>
</feature>
<dbReference type="Pfam" id="PF00096">
    <property type="entry name" value="zf-C2H2"/>
    <property type="match status" value="2"/>
</dbReference>
<gene>
    <name evidence="12" type="ORF">BD324DRAFT_652691</name>
</gene>
<evidence type="ECO:0000256" key="8">
    <source>
        <dbReference type="ARBA" id="ARBA00023242"/>
    </source>
</evidence>
<evidence type="ECO:0000256" key="5">
    <source>
        <dbReference type="ARBA" id="ARBA00022833"/>
    </source>
</evidence>
<feature type="region of interest" description="Disordered" evidence="10">
    <location>
        <begin position="229"/>
        <end position="338"/>
    </location>
</feature>
<keyword evidence="2" id="KW-0479">Metal-binding</keyword>
<keyword evidence="6" id="KW-0805">Transcription regulation</keyword>
<evidence type="ECO:0000256" key="1">
    <source>
        <dbReference type="ARBA" id="ARBA00004123"/>
    </source>
</evidence>
<feature type="domain" description="C2H2-type" evidence="11">
    <location>
        <begin position="180"/>
        <end position="209"/>
    </location>
</feature>
<organism evidence="12 13">
    <name type="scientific">Kockovaella imperatae</name>
    <dbReference type="NCBI Taxonomy" id="4999"/>
    <lineage>
        <taxon>Eukaryota</taxon>
        <taxon>Fungi</taxon>
        <taxon>Dikarya</taxon>
        <taxon>Basidiomycota</taxon>
        <taxon>Agaricomycotina</taxon>
        <taxon>Tremellomycetes</taxon>
        <taxon>Tremellales</taxon>
        <taxon>Cuniculitremaceae</taxon>
        <taxon>Kockovaella</taxon>
    </lineage>
</organism>
<dbReference type="OrthoDB" id="654211at2759"/>
<evidence type="ECO:0000256" key="4">
    <source>
        <dbReference type="ARBA" id="ARBA00022771"/>
    </source>
</evidence>
<keyword evidence="8" id="KW-0539">Nucleus</keyword>
<accession>A0A1Y1UAC2</accession>
<comment type="caution">
    <text evidence="12">The sequence shown here is derived from an EMBL/GenBank/DDBJ whole genome shotgun (WGS) entry which is preliminary data.</text>
</comment>
<evidence type="ECO:0000256" key="2">
    <source>
        <dbReference type="ARBA" id="ARBA00022723"/>
    </source>
</evidence>
<dbReference type="PROSITE" id="PS50157">
    <property type="entry name" value="ZINC_FINGER_C2H2_2"/>
    <property type="match status" value="2"/>
</dbReference>
<dbReference type="RefSeq" id="XP_021869185.1">
    <property type="nucleotide sequence ID" value="XM_022018535.1"/>
</dbReference>
<feature type="compositionally biased region" description="Polar residues" evidence="10">
    <location>
        <begin position="60"/>
        <end position="87"/>
    </location>
</feature>
<protein>
    <recommendedName>
        <fullName evidence="11">C2H2-type domain-containing protein</fullName>
    </recommendedName>
</protein>
<evidence type="ECO:0000256" key="6">
    <source>
        <dbReference type="ARBA" id="ARBA00023015"/>
    </source>
</evidence>
<dbReference type="AlphaFoldDB" id="A0A1Y1UAC2"/>
<reference evidence="12 13" key="1">
    <citation type="submission" date="2017-03" db="EMBL/GenBank/DDBJ databases">
        <title>Widespread Adenine N6-methylation of Active Genes in Fungi.</title>
        <authorList>
            <consortium name="DOE Joint Genome Institute"/>
            <person name="Mondo S.J."/>
            <person name="Dannebaum R.O."/>
            <person name="Kuo R.C."/>
            <person name="Louie K.B."/>
            <person name="Bewick A.J."/>
            <person name="Labutti K."/>
            <person name="Haridas S."/>
            <person name="Kuo A."/>
            <person name="Salamov A."/>
            <person name="Ahrendt S.R."/>
            <person name="Lau R."/>
            <person name="Bowen B.P."/>
            <person name="Lipzen A."/>
            <person name="Sullivan W."/>
            <person name="Andreopoulos W.B."/>
            <person name="Clum A."/>
            <person name="Lindquist E."/>
            <person name="Daum C."/>
            <person name="Northen T.R."/>
            <person name="Ramamoorthy G."/>
            <person name="Schmitz R.J."/>
            <person name="Gryganskyi A."/>
            <person name="Culley D."/>
            <person name="Magnuson J."/>
            <person name="James T.Y."/>
            <person name="O'Malley M.A."/>
            <person name="Stajich J.E."/>
            <person name="Spatafora J.W."/>
            <person name="Visel A."/>
            <person name="Grigoriev I.V."/>
        </authorList>
    </citation>
    <scope>NUCLEOTIDE SEQUENCE [LARGE SCALE GENOMIC DNA]</scope>
    <source>
        <strain evidence="12 13">NRRL Y-17943</strain>
    </source>
</reference>
<dbReference type="SMART" id="SM00355">
    <property type="entry name" value="ZnF_C2H2"/>
    <property type="match status" value="2"/>
</dbReference>
<feature type="compositionally biased region" description="Polar residues" evidence="10">
    <location>
        <begin position="113"/>
        <end position="141"/>
    </location>
</feature>
<dbReference type="GO" id="GO:0000978">
    <property type="term" value="F:RNA polymerase II cis-regulatory region sequence-specific DNA binding"/>
    <property type="evidence" value="ECO:0007669"/>
    <property type="project" value="TreeGrafter"/>
</dbReference>
<keyword evidence="4 9" id="KW-0863">Zinc-finger</keyword>
<feature type="compositionally biased region" description="Low complexity" evidence="10">
    <location>
        <begin position="28"/>
        <end position="44"/>
    </location>
</feature>
<dbReference type="InterPro" id="IPR013087">
    <property type="entry name" value="Znf_C2H2_type"/>
</dbReference>
<proteinExistence type="predicted"/>
<dbReference type="SUPFAM" id="SSF57667">
    <property type="entry name" value="beta-beta-alpha zinc fingers"/>
    <property type="match status" value="1"/>
</dbReference>
<comment type="subcellular location">
    <subcellularLocation>
        <location evidence="1">Nucleus</location>
    </subcellularLocation>
</comment>
<dbReference type="EMBL" id="NBSH01000012">
    <property type="protein sequence ID" value="ORX34969.1"/>
    <property type="molecule type" value="Genomic_DNA"/>
</dbReference>
<keyword evidence="13" id="KW-1185">Reference proteome</keyword>
<keyword evidence="3" id="KW-0677">Repeat</keyword>
<dbReference type="FunFam" id="3.30.160.60:FF:000303">
    <property type="entry name" value="Zinc finger protein 41"/>
    <property type="match status" value="1"/>
</dbReference>
<feature type="compositionally biased region" description="Basic residues" evidence="10">
    <location>
        <begin position="96"/>
        <end position="109"/>
    </location>
</feature>
<dbReference type="GO" id="GO:0000433">
    <property type="term" value="P:carbon catabolite repression of transcription from RNA polymerase II promoter by glucose"/>
    <property type="evidence" value="ECO:0007669"/>
    <property type="project" value="TreeGrafter"/>
</dbReference>
<dbReference type="InParanoid" id="A0A1Y1UAC2"/>
<dbReference type="PANTHER" id="PTHR47428">
    <property type="entry name" value="REGULATORY PROTEIN MIG1-RELATED"/>
    <property type="match status" value="1"/>
</dbReference>
<evidence type="ECO:0000256" key="9">
    <source>
        <dbReference type="PROSITE-ProRule" id="PRU00042"/>
    </source>
</evidence>
<feature type="region of interest" description="Disordered" evidence="10">
    <location>
        <begin position="1"/>
        <end position="149"/>
    </location>
</feature>
<feature type="compositionally biased region" description="Gly residues" evidence="10">
    <location>
        <begin position="451"/>
        <end position="461"/>
    </location>
</feature>
<dbReference type="InterPro" id="IPR051007">
    <property type="entry name" value="creA/MIG_C2H2-ZnF"/>
</dbReference>
<dbReference type="Gene3D" id="3.30.160.60">
    <property type="entry name" value="Classic Zinc Finger"/>
    <property type="match status" value="2"/>
</dbReference>
<dbReference type="PROSITE" id="PS00028">
    <property type="entry name" value="ZINC_FINGER_C2H2_1"/>
    <property type="match status" value="1"/>
</dbReference>
<dbReference type="Proteomes" id="UP000193218">
    <property type="component" value="Unassembled WGS sequence"/>
</dbReference>
<feature type="compositionally biased region" description="Low complexity" evidence="10">
    <location>
        <begin position="243"/>
        <end position="257"/>
    </location>
</feature>
<keyword evidence="7" id="KW-0804">Transcription</keyword>
<dbReference type="STRING" id="4999.A0A1Y1UAC2"/>
<dbReference type="GeneID" id="33560344"/>
<evidence type="ECO:0000256" key="10">
    <source>
        <dbReference type="SAM" id="MobiDB-lite"/>
    </source>
</evidence>